<dbReference type="InterPro" id="IPR037523">
    <property type="entry name" value="VOC_core"/>
</dbReference>
<dbReference type="AlphaFoldDB" id="A0A3N0E957"/>
<feature type="domain" description="VOC" evidence="1">
    <location>
        <begin position="5"/>
        <end position="127"/>
    </location>
</feature>
<proteinExistence type="predicted"/>
<accession>A0A3N0E957</accession>
<dbReference type="RefSeq" id="WP_123201532.1">
    <property type="nucleotide sequence ID" value="NZ_RJMB01000011.1"/>
</dbReference>
<evidence type="ECO:0000313" key="2">
    <source>
        <dbReference type="EMBL" id="RNL84361.1"/>
    </source>
</evidence>
<dbReference type="Proteomes" id="UP000269198">
    <property type="component" value="Unassembled WGS sequence"/>
</dbReference>
<dbReference type="EMBL" id="RJMB01000011">
    <property type="protein sequence ID" value="RNL84361.1"/>
    <property type="molecule type" value="Genomic_DNA"/>
</dbReference>
<protein>
    <submittedName>
        <fullName evidence="2">VOC family protein</fullName>
    </submittedName>
</protein>
<evidence type="ECO:0000259" key="1">
    <source>
        <dbReference type="PROSITE" id="PS51819"/>
    </source>
</evidence>
<dbReference type="OrthoDB" id="9804907at2"/>
<dbReference type="InterPro" id="IPR029068">
    <property type="entry name" value="Glyas_Bleomycin-R_OHBP_Dase"/>
</dbReference>
<dbReference type="SUPFAM" id="SSF54593">
    <property type="entry name" value="Glyoxalase/Bleomycin resistance protein/Dihydroxybiphenyl dioxygenase"/>
    <property type="match status" value="1"/>
</dbReference>
<reference evidence="2 3" key="1">
    <citation type="submission" date="2018-11" db="EMBL/GenBank/DDBJ databases">
        <title>The genome draft of YIM 96095.</title>
        <authorList>
            <person name="Tang S.-K."/>
            <person name="Chunyu W.-X."/>
            <person name="Feng Y.-Z."/>
        </authorList>
    </citation>
    <scope>NUCLEOTIDE SEQUENCE [LARGE SCALE GENOMIC DNA]</scope>
    <source>
        <strain evidence="2 3">YIM 96095</strain>
    </source>
</reference>
<dbReference type="InterPro" id="IPR004360">
    <property type="entry name" value="Glyas_Fos-R_dOase_dom"/>
</dbReference>
<evidence type="ECO:0000313" key="3">
    <source>
        <dbReference type="Proteomes" id="UP000269198"/>
    </source>
</evidence>
<keyword evidence="3" id="KW-1185">Reference proteome</keyword>
<dbReference type="Pfam" id="PF00903">
    <property type="entry name" value="Glyoxalase"/>
    <property type="match status" value="1"/>
</dbReference>
<organism evidence="2 3">
    <name type="scientific">Halostreptopolyspora alba</name>
    <dbReference type="NCBI Taxonomy" id="2487137"/>
    <lineage>
        <taxon>Bacteria</taxon>
        <taxon>Bacillati</taxon>
        <taxon>Actinomycetota</taxon>
        <taxon>Actinomycetes</taxon>
        <taxon>Streptosporangiales</taxon>
        <taxon>Nocardiopsidaceae</taxon>
        <taxon>Halostreptopolyspora</taxon>
    </lineage>
</organism>
<name>A0A3N0E957_9ACTN</name>
<sequence>MFTATKAFSSLSVDDTEAARAFYGRTLGIRVSDVPGMEQHGLLTLHIAGERDILLYPKPDHTAASYTVLNFPVDDIDEAVDELDRRGVRFLRYDAFEQDEKGVVRDGYPLVAWFTDPAGNVLSVLQDA</sequence>
<dbReference type="Gene3D" id="3.10.180.10">
    <property type="entry name" value="2,3-Dihydroxybiphenyl 1,2-Dioxygenase, domain 1"/>
    <property type="match status" value="1"/>
</dbReference>
<gene>
    <name evidence="2" type="ORF">EFW17_12440</name>
</gene>
<comment type="caution">
    <text evidence="2">The sequence shown here is derived from an EMBL/GenBank/DDBJ whole genome shotgun (WGS) entry which is preliminary data.</text>
</comment>
<dbReference type="PROSITE" id="PS51819">
    <property type="entry name" value="VOC"/>
    <property type="match status" value="1"/>
</dbReference>